<evidence type="ECO:0000313" key="1">
    <source>
        <dbReference type="EMBL" id="KAL1409537.1"/>
    </source>
</evidence>
<sequence length="224" mass="23670">MTASQPALTLSEGAEERLRTELDSGIAHLERDARKHALGSLTETVERIAPLLDGILSIPAPEPWATMRAAYLLSLTPAAVEHLTSLPLIPLEPEDGVSDEDAAACAMRCLLDLLAAFGEGWVAVLEGRGWAGGPVAVQGGAVPDLTVRVRLRSIVGLAREKVLAWARPYGEFPSVALEADGAQEVVHPEVGGWEGEILHMWDDITAALDALAANDPADPDAAHT</sequence>
<dbReference type="EMBL" id="JBBXJM010000003">
    <property type="protein sequence ID" value="KAL1409537.1"/>
    <property type="molecule type" value="Genomic_DNA"/>
</dbReference>
<reference evidence="1 2" key="1">
    <citation type="submission" date="2023-08" db="EMBL/GenBank/DDBJ databases">
        <title>Annotated Genome Sequence of Vanrija albida AlHP1.</title>
        <authorList>
            <person name="Herzog R."/>
        </authorList>
    </citation>
    <scope>NUCLEOTIDE SEQUENCE [LARGE SCALE GENOMIC DNA]</scope>
    <source>
        <strain evidence="1 2">AlHP1</strain>
    </source>
</reference>
<accession>A0ABR3Q503</accession>
<keyword evidence="2" id="KW-1185">Reference proteome</keyword>
<evidence type="ECO:0000313" key="2">
    <source>
        <dbReference type="Proteomes" id="UP001565368"/>
    </source>
</evidence>
<gene>
    <name evidence="1" type="ORF">Q8F55_003521</name>
</gene>
<organism evidence="1 2">
    <name type="scientific">Vanrija albida</name>
    <dbReference type="NCBI Taxonomy" id="181172"/>
    <lineage>
        <taxon>Eukaryota</taxon>
        <taxon>Fungi</taxon>
        <taxon>Dikarya</taxon>
        <taxon>Basidiomycota</taxon>
        <taxon>Agaricomycotina</taxon>
        <taxon>Tremellomycetes</taxon>
        <taxon>Trichosporonales</taxon>
        <taxon>Trichosporonaceae</taxon>
        <taxon>Vanrija</taxon>
    </lineage>
</organism>
<protein>
    <submittedName>
        <fullName evidence="1">Uncharacterized protein</fullName>
    </submittedName>
</protein>
<comment type="caution">
    <text evidence="1">The sequence shown here is derived from an EMBL/GenBank/DDBJ whole genome shotgun (WGS) entry which is preliminary data.</text>
</comment>
<dbReference type="GeneID" id="95984564"/>
<name>A0ABR3Q503_9TREE</name>
<proteinExistence type="predicted"/>
<dbReference type="RefSeq" id="XP_069209481.1">
    <property type="nucleotide sequence ID" value="XM_069352063.1"/>
</dbReference>
<dbReference type="Proteomes" id="UP001565368">
    <property type="component" value="Unassembled WGS sequence"/>
</dbReference>